<evidence type="ECO:0000313" key="3">
    <source>
        <dbReference type="EMBL" id="KAI9549429.1"/>
    </source>
</evidence>
<sequence>MGLNGVYITLELAEGLCAKRIDSMIADVASKDIFSKLDEVDLKLRMKAKTHGHCTIKYMPAQSSVNDIRAYCKELEVKTGRKIDFLCVDYLDLIMPSGVKVSAENVFIKDKFVSEELRNLSKELNVLFVTASQLGRSAQDEIEFDHSHIAGGLSKIMTADNVFAIYTSRSMRERGKYQLQLLKTRNSGGVGSKIDLDYNPETLRIFDSSDGGEQPQRQSAPQPSGNDIMSRIKTASKIVEPEELSPLQKIKVDVKGSQLKALLGELKGN</sequence>
<gene>
    <name evidence="3" type="ORF">GHT06_001829</name>
</gene>
<name>A0AAD5KDD2_9CRUS</name>
<dbReference type="Proteomes" id="UP000820818">
    <property type="component" value="Unassembled WGS sequence"/>
</dbReference>
<dbReference type="SUPFAM" id="SSF52540">
    <property type="entry name" value="P-loop containing nucleoside triphosphate hydrolases"/>
    <property type="match status" value="1"/>
</dbReference>
<dbReference type="Gene3D" id="3.40.50.300">
    <property type="entry name" value="P-loop containing nucleotide triphosphate hydrolases"/>
    <property type="match status" value="1"/>
</dbReference>
<evidence type="ECO:0000259" key="2">
    <source>
        <dbReference type="Pfam" id="PF03796"/>
    </source>
</evidence>
<feature type="region of interest" description="Disordered" evidence="1">
    <location>
        <begin position="206"/>
        <end position="234"/>
    </location>
</feature>
<dbReference type="GO" id="GO:0003678">
    <property type="term" value="F:DNA helicase activity"/>
    <property type="evidence" value="ECO:0007669"/>
    <property type="project" value="InterPro"/>
</dbReference>
<dbReference type="GO" id="GO:0005524">
    <property type="term" value="F:ATP binding"/>
    <property type="evidence" value="ECO:0007669"/>
    <property type="project" value="InterPro"/>
</dbReference>
<dbReference type="InterPro" id="IPR007694">
    <property type="entry name" value="DNA_helicase_DnaB-like_C"/>
</dbReference>
<dbReference type="GO" id="GO:0006260">
    <property type="term" value="P:DNA replication"/>
    <property type="evidence" value="ECO:0007669"/>
    <property type="project" value="InterPro"/>
</dbReference>
<accession>A0AAD5KDD2</accession>
<proteinExistence type="predicted"/>
<feature type="compositionally biased region" description="Polar residues" evidence="1">
    <location>
        <begin position="215"/>
        <end position="227"/>
    </location>
</feature>
<dbReference type="AlphaFoldDB" id="A0AAD5KDD2"/>
<evidence type="ECO:0000313" key="4">
    <source>
        <dbReference type="Proteomes" id="UP000820818"/>
    </source>
</evidence>
<comment type="caution">
    <text evidence="3">The sequence shown here is derived from an EMBL/GenBank/DDBJ whole genome shotgun (WGS) entry which is preliminary data.</text>
</comment>
<reference evidence="3" key="1">
    <citation type="submission" date="2022-05" db="EMBL/GenBank/DDBJ databases">
        <title>A multi-omics perspective on studying reproductive biology in Daphnia sinensis.</title>
        <authorList>
            <person name="Jia J."/>
        </authorList>
    </citation>
    <scope>NUCLEOTIDE SEQUENCE</scope>
    <source>
        <strain evidence="3">WSL</strain>
    </source>
</reference>
<feature type="domain" description="SF4 helicase" evidence="2">
    <location>
        <begin position="7"/>
        <end position="204"/>
    </location>
</feature>
<protein>
    <recommendedName>
        <fullName evidence="2">SF4 helicase domain-containing protein</fullName>
    </recommendedName>
</protein>
<keyword evidence="4" id="KW-1185">Reference proteome</keyword>
<dbReference type="Pfam" id="PF03796">
    <property type="entry name" value="DnaB_C"/>
    <property type="match status" value="1"/>
</dbReference>
<evidence type="ECO:0000256" key="1">
    <source>
        <dbReference type="SAM" id="MobiDB-lite"/>
    </source>
</evidence>
<dbReference type="InterPro" id="IPR027417">
    <property type="entry name" value="P-loop_NTPase"/>
</dbReference>
<organism evidence="3 4">
    <name type="scientific">Daphnia sinensis</name>
    <dbReference type="NCBI Taxonomy" id="1820382"/>
    <lineage>
        <taxon>Eukaryota</taxon>
        <taxon>Metazoa</taxon>
        <taxon>Ecdysozoa</taxon>
        <taxon>Arthropoda</taxon>
        <taxon>Crustacea</taxon>
        <taxon>Branchiopoda</taxon>
        <taxon>Diplostraca</taxon>
        <taxon>Cladocera</taxon>
        <taxon>Anomopoda</taxon>
        <taxon>Daphniidae</taxon>
        <taxon>Daphnia</taxon>
        <taxon>Daphnia similis group</taxon>
    </lineage>
</organism>
<dbReference type="EMBL" id="WJBH02000296">
    <property type="protein sequence ID" value="KAI9549429.1"/>
    <property type="molecule type" value="Genomic_DNA"/>
</dbReference>